<feature type="transmembrane region" description="Helical" evidence="1">
    <location>
        <begin position="255"/>
        <end position="274"/>
    </location>
</feature>
<evidence type="ECO:0000256" key="1">
    <source>
        <dbReference type="SAM" id="Phobius"/>
    </source>
</evidence>
<comment type="caution">
    <text evidence="2">The sequence shown here is derived from an EMBL/GenBank/DDBJ whole genome shotgun (WGS) entry which is preliminary data.</text>
</comment>
<dbReference type="EMBL" id="JAVFWL010000005">
    <property type="protein sequence ID" value="KAK6756476.1"/>
    <property type="molecule type" value="Genomic_DNA"/>
</dbReference>
<dbReference type="Proteomes" id="UP001303046">
    <property type="component" value="Unassembled WGS sequence"/>
</dbReference>
<keyword evidence="1" id="KW-0812">Transmembrane</keyword>
<accession>A0ABR1E429</accession>
<feature type="transmembrane region" description="Helical" evidence="1">
    <location>
        <begin position="206"/>
        <end position="229"/>
    </location>
</feature>
<evidence type="ECO:0000313" key="2">
    <source>
        <dbReference type="EMBL" id="KAK6756476.1"/>
    </source>
</evidence>
<sequence length="275" mass="30343">MDNRQIHTSFLFRFKPGQKAAETGRSINEAFGPGTTNERGFDRHSHLLLKSSTPEKLLPNSVSMKIVLQILLASFFASGYAQYGAIYGFEYGYGIPPPVPPPPYPIYQPYGYVYGYDPQPGSVESIVGGALMALIDHSGSFEGIEALDVFRVALHTNASSSTPKLLSTTGAILTSNTFLLPLIVREHYRRTKFLKRHEILFPRKKMNYSLLFVTVLALFCSPGIAQYSYYYGYSPYYWYPGYGYGYGYGYRRGQVARGALAGAAIGGLVGALAGK</sequence>
<gene>
    <name evidence="2" type="primary">Necator_chrV.g19512</name>
    <name evidence="2" type="ORF">RB195_014720</name>
</gene>
<keyword evidence="1" id="KW-1133">Transmembrane helix</keyword>
<keyword evidence="3" id="KW-1185">Reference proteome</keyword>
<evidence type="ECO:0000313" key="3">
    <source>
        <dbReference type="Proteomes" id="UP001303046"/>
    </source>
</evidence>
<proteinExistence type="predicted"/>
<organism evidence="2 3">
    <name type="scientific">Necator americanus</name>
    <name type="common">Human hookworm</name>
    <dbReference type="NCBI Taxonomy" id="51031"/>
    <lineage>
        <taxon>Eukaryota</taxon>
        <taxon>Metazoa</taxon>
        <taxon>Ecdysozoa</taxon>
        <taxon>Nematoda</taxon>
        <taxon>Chromadorea</taxon>
        <taxon>Rhabditida</taxon>
        <taxon>Rhabditina</taxon>
        <taxon>Rhabditomorpha</taxon>
        <taxon>Strongyloidea</taxon>
        <taxon>Ancylostomatidae</taxon>
        <taxon>Bunostominae</taxon>
        <taxon>Necator</taxon>
    </lineage>
</organism>
<name>A0ABR1E429_NECAM</name>
<reference evidence="2 3" key="1">
    <citation type="submission" date="2023-08" db="EMBL/GenBank/DDBJ databases">
        <title>A Necator americanus chromosomal reference genome.</title>
        <authorList>
            <person name="Ilik V."/>
            <person name="Petrzelkova K.J."/>
            <person name="Pardy F."/>
            <person name="Fuh T."/>
            <person name="Niatou-Singa F.S."/>
            <person name="Gouil Q."/>
            <person name="Baker L."/>
            <person name="Ritchie M.E."/>
            <person name="Jex A.R."/>
            <person name="Gazzola D."/>
            <person name="Li H."/>
            <person name="Toshio Fujiwara R."/>
            <person name="Zhan B."/>
            <person name="Aroian R.V."/>
            <person name="Pafco B."/>
            <person name="Schwarz E.M."/>
        </authorList>
    </citation>
    <scope>NUCLEOTIDE SEQUENCE [LARGE SCALE GENOMIC DNA]</scope>
    <source>
        <strain evidence="2 3">Aroian</strain>
        <tissue evidence="2">Whole animal</tissue>
    </source>
</reference>
<feature type="transmembrane region" description="Helical" evidence="1">
    <location>
        <begin position="66"/>
        <end position="89"/>
    </location>
</feature>
<feature type="transmembrane region" description="Helical" evidence="1">
    <location>
        <begin position="165"/>
        <end position="185"/>
    </location>
</feature>
<keyword evidence="1" id="KW-0472">Membrane</keyword>
<dbReference type="Gene3D" id="1.10.10.1450">
    <property type="match status" value="1"/>
</dbReference>
<protein>
    <submittedName>
        <fullName evidence="2">Uncharacterized protein</fullName>
    </submittedName>
</protein>